<evidence type="ECO:0000259" key="6">
    <source>
        <dbReference type="PROSITE" id="PS51194"/>
    </source>
</evidence>
<dbReference type="Proteomes" id="UP000606974">
    <property type="component" value="Unassembled WGS sequence"/>
</dbReference>
<evidence type="ECO:0008006" key="9">
    <source>
        <dbReference type="Google" id="ProtNLM"/>
    </source>
</evidence>
<dbReference type="InterPro" id="IPR038718">
    <property type="entry name" value="SNF2-like_sf"/>
</dbReference>
<dbReference type="InterPro" id="IPR027417">
    <property type="entry name" value="P-loop_NTPase"/>
</dbReference>
<dbReference type="AlphaFoldDB" id="A0A8H7AKX1"/>
<feature type="compositionally biased region" description="Basic and acidic residues" evidence="4">
    <location>
        <begin position="929"/>
        <end position="950"/>
    </location>
</feature>
<sequence length="1037" mass="113706">MLSKPFKPPLLSTPAGNSSQKYHNQDVERPAKRRRLSEEETKHIDVYQNPAGTGLATPFARLKPTVVPRKPFVTLHNPPSPEQHKSELTPGNECYYTVLWRKYTAKKHKTWDGDGILAVRGGYASLRDVSGRDMGRLAFSDPLLPGSSLSIGGKDIEVDSIISKADFLAGNPFLKAGKPSAAPTTSARTDDLNTKPLIHPVTLPSKPRGSLQAQMKAEMLREKESKKKPSPAAPTSLGKKTAFKTPLRDSTVMRQVPGEKLAPRHDPHAPGALVMKRPRTVPKDRQIVDVVLDPVLGKHLRDHQREGVAFLYECVMGIRDYGGEGCILADEMGLGKTLQTIALLWTLLKQNPIYNAEPVIKKALIVCPVTLINNWQKEFRKWLGNERIGVFVADGKKTRLTDFTMGKSYSVMIIGYERLRSVAEDLTKGAGIDIVIADEGHRLKTVQNKSAIAIQSLNTPRRIILSGTPIQNDLSEFFSMVNFVNDGLLGTYKKFVKYFENPIVKSRQPDALEEDIELGESRSEELAQETSKFILRRTADILSKYLPQKTEYVLFCNPTPTQANIYRHVLASPMFQCALGSSESALQLITILKKLCNSPSLLSPKIAATDETANSASIIALLETLPQNLLKTLGPQASTKIRILDTFLYHLSRNTSEKIVLVSNYTSTLDLLQTLLTSLSLPFLRLDGSTPSGKRQALVDDFNRSSSSAAFAFLLSAKAGGMGLNLVGASRLVLFDVDWNPAVEEQAMARIHREGQRKHCRIYRFVMKGGLEERVWQRQVVKRGLASSIMQGGNAGGAVGAIIGKKGVAQFSKEELRDLFRLDENVGLRTHELIRCSCQGRGKVDGEQGQEHPVNPETEDDDKPFFVEATETLHSCSASDSEARGVDTDNDDADSLPDVHTLVKASTLTTTPIKDPTYQITADTQSSTSRRERGSTATRNSKDKDKAKAKGKAEVESLMEYIHIDTSCLASTPPDAGNANSNHGITSNSKGEIETLIDDDILMDVLRGDGEGSLGGVAWVFKKTSGGGASAVRAATY</sequence>
<comment type="caution">
    <text evidence="7">The sequence shown here is derived from an EMBL/GenBank/DDBJ whole genome shotgun (WGS) entry which is preliminary data.</text>
</comment>
<dbReference type="SMART" id="SM00487">
    <property type="entry name" value="DEXDc"/>
    <property type="match status" value="1"/>
</dbReference>
<dbReference type="GO" id="GO:0007131">
    <property type="term" value="P:reciprocal meiotic recombination"/>
    <property type="evidence" value="ECO:0007669"/>
    <property type="project" value="TreeGrafter"/>
</dbReference>
<dbReference type="InterPro" id="IPR014001">
    <property type="entry name" value="Helicase_ATP-bd"/>
</dbReference>
<feature type="compositionally biased region" description="Basic and acidic residues" evidence="4">
    <location>
        <begin position="23"/>
        <end position="43"/>
    </location>
</feature>
<dbReference type="OrthoDB" id="413460at2759"/>
<dbReference type="GO" id="GO:0000724">
    <property type="term" value="P:double-strand break repair via homologous recombination"/>
    <property type="evidence" value="ECO:0007669"/>
    <property type="project" value="TreeGrafter"/>
</dbReference>
<evidence type="ECO:0000256" key="2">
    <source>
        <dbReference type="ARBA" id="ARBA00022801"/>
    </source>
</evidence>
<reference evidence="7" key="1">
    <citation type="submission" date="2020-02" db="EMBL/GenBank/DDBJ databases">
        <authorList>
            <person name="Palmer J.M."/>
        </authorList>
    </citation>
    <scope>NUCLEOTIDE SEQUENCE</scope>
    <source>
        <strain evidence="7">EPUS1.4</strain>
        <tissue evidence="7">Thallus</tissue>
    </source>
</reference>
<evidence type="ECO:0000256" key="1">
    <source>
        <dbReference type="ARBA" id="ARBA00022741"/>
    </source>
</evidence>
<evidence type="ECO:0000259" key="5">
    <source>
        <dbReference type="PROSITE" id="PS51192"/>
    </source>
</evidence>
<evidence type="ECO:0000313" key="7">
    <source>
        <dbReference type="EMBL" id="KAF7511020.1"/>
    </source>
</evidence>
<dbReference type="PROSITE" id="PS51194">
    <property type="entry name" value="HELICASE_CTER"/>
    <property type="match status" value="1"/>
</dbReference>
<proteinExistence type="predicted"/>
<feature type="region of interest" description="Disordered" evidence="4">
    <location>
        <begin position="1"/>
        <end position="43"/>
    </location>
</feature>
<dbReference type="PANTHER" id="PTHR45629">
    <property type="entry name" value="SNF2/RAD54 FAMILY MEMBER"/>
    <property type="match status" value="1"/>
</dbReference>
<dbReference type="PANTHER" id="PTHR45629:SF7">
    <property type="entry name" value="DNA EXCISION REPAIR PROTEIN ERCC-6-RELATED"/>
    <property type="match status" value="1"/>
</dbReference>
<keyword evidence="8" id="KW-1185">Reference proteome</keyword>
<dbReference type="InterPro" id="IPR049730">
    <property type="entry name" value="SNF2/RAD54-like_C"/>
</dbReference>
<dbReference type="InterPro" id="IPR000330">
    <property type="entry name" value="SNF2_N"/>
</dbReference>
<dbReference type="SUPFAM" id="SSF52540">
    <property type="entry name" value="P-loop containing nucleoside triphosphate hydrolases"/>
    <property type="match status" value="2"/>
</dbReference>
<gene>
    <name evidence="7" type="ORF">GJ744_005566</name>
</gene>
<protein>
    <recommendedName>
        <fullName evidence="9">DNA repair and recombination protein RAD54B</fullName>
    </recommendedName>
</protein>
<evidence type="ECO:0000313" key="8">
    <source>
        <dbReference type="Proteomes" id="UP000606974"/>
    </source>
</evidence>
<feature type="domain" description="Helicase C-terminal" evidence="6">
    <location>
        <begin position="643"/>
        <end position="803"/>
    </location>
</feature>
<feature type="region of interest" description="Disordered" evidence="4">
    <location>
        <begin position="841"/>
        <end position="862"/>
    </location>
</feature>
<dbReference type="InterPro" id="IPR001650">
    <property type="entry name" value="Helicase_C-like"/>
</dbReference>
<evidence type="ECO:0000256" key="4">
    <source>
        <dbReference type="SAM" id="MobiDB-lite"/>
    </source>
</evidence>
<keyword evidence="2" id="KW-0378">Hydrolase</keyword>
<dbReference type="SMART" id="SM00490">
    <property type="entry name" value="HELICc"/>
    <property type="match status" value="1"/>
</dbReference>
<keyword evidence="1" id="KW-0547">Nucleotide-binding</keyword>
<dbReference type="GO" id="GO:0015616">
    <property type="term" value="F:DNA translocase activity"/>
    <property type="evidence" value="ECO:0007669"/>
    <property type="project" value="TreeGrafter"/>
</dbReference>
<dbReference type="CDD" id="cd18793">
    <property type="entry name" value="SF2_C_SNF"/>
    <property type="match status" value="1"/>
</dbReference>
<feature type="compositionally biased region" description="Basic and acidic residues" evidence="4">
    <location>
        <begin position="218"/>
        <end position="227"/>
    </location>
</feature>
<feature type="region of interest" description="Disordered" evidence="4">
    <location>
        <begin position="916"/>
        <end position="950"/>
    </location>
</feature>
<dbReference type="Pfam" id="PF00176">
    <property type="entry name" value="SNF2-rel_dom"/>
    <property type="match status" value="1"/>
</dbReference>
<dbReference type="PROSITE" id="PS51192">
    <property type="entry name" value="HELICASE_ATP_BIND_1"/>
    <property type="match status" value="1"/>
</dbReference>
<dbReference type="GO" id="GO:0005524">
    <property type="term" value="F:ATP binding"/>
    <property type="evidence" value="ECO:0007669"/>
    <property type="project" value="InterPro"/>
</dbReference>
<dbReference type="CDD" id="cd18004">
    <property type="entry name" value="DEXHc_RAD54"/>
    <property type="match status" value="1"/>
</dbReference>
<name>A0A8H7AKX1_9EURO</name>
<feature type="region of interest" description="Disordered" evidence="4">
    <location>
        <begin position="876"/>
        <end position="897"/>
    </location>
</feature>
<dbReference type="Pfam" id="PF00271">
    <property type="entry name" value="Helicase_C"/>
    <property type="match status" value="1"/>
</dbReference>
<dbReference type="Gene3D" id="3.40.50.10810">
    <property type="entry name" value="Tandem AAA-ATPase domain"/>
    <property type="match status" value="1"/>
</dbReference>
<dbReference type="Gene3D" id="3.40.50.300">
    <property type="entry name" value="P-loop containing nucleotide triphosphate hydrolases"/>
    <property type="match status" value="1"/>
</dbReference>
<dbReference type="InterPro" id="IPR050496">
    <property type="entry name" value="SNF2_RAD54_helicase_repair"/>
</dbReference>
<accession>A0A8H7AKX1</accession>
<feature type="compositionally biased region" description="Polar residues" evidence="4">
    <location>
        <begin position="916"/>
        <end position="928"/>
    </location>
</feature>
<keyword evidence="3" id="KW-0067">ATP-binding</keyword>
<organism evidence="7 8">
    <name type="scientific">Endocarpon pusillum</name>
    <dbReference type="NCBI Taxonomy" id="364733"/>
    <lineage>
        <taxon>Eukaryota</taxon>
        <taxon>Fungi</taxon>
        <taxon>Dikarya</taxon>
        <taxon>Ascomycota</taxon>
        <taxon>Pezizomycotina</taxon>
        <taxon>Eurotiomycetes</taxon>
        <taxon>Chaetothyriomycetidae</taxon>
        <taxon>Verrucariales</taxon>
        <taxon>Verrucariaceae</taxon>
        <taxon>Endocarpon</taxon>
    </lineage>
</organism>
<feature type="region of interest" description="Disordered" evidence="4">
    <location>
        <begin position="177"/>
        <end position="244"/>
    </location>
</feature>
<feature type="domain" description="Helicase ATP-binding" evidence="5">
    <location>
        <begin position="317"/>
        <end position="487"/>
    </location>
</feature>
<dbReference type="Gene3D" id="1.20.120.850">
    <property type="entry name" value="SWI2/SNF2 ATPases, N-terminal domain"/>
    <property type="match status" value="1"/>
</dbReference>
<dbReference type="FunFam" id="3.40.50.10810:FF:000035">
    <property type="entry name" value="DsDNA-dependent ATPase (Rad54b)"/>
    <property type="match status" value="1"/>
</dbReference>
<dbReference type="GO" id="GO:0016787">
    <property type="term" value="F:hydrolase activity"/>
    <property type="evidence" value="ECO:0007669"/>
    <property type="project" value="UniProtKB-KW"/>
</dbReference>
<dbReference type="GO" id="GO:0005634">
    <property type="term" value="C:nucleus"/>
    <property type="evidence" value="ECO:0007669"/>
    <property type="project" value="TreeGrafter"/>
</dbReference>
<dbReference type="EMBL" id="JAACFV010000024">
    <property type="protein sequence ID" value="KAF7511020.1"/>
    <property type="molecule type" value="Genomic_DNA"/>
</dbReference>
<evidence type="ECO:0000256" key="3">
    <source>
        <dbReference type="ARBA" id="ARBA00022840"/>
    </source>
</evidence>